<dbReference type="PANTHER" id="PTHR22749">
    <property type="entry name" value="RIBOFLAVIN KINASE/FMN ADENYLYLTRANSFERASE"/>
    <property type="match status" value="1"/>
</dbReference>
<dbReference type="FunFam" id="3.40.50.620:FF:000021">
    <property type="entry name" value="Riboflavin biosynthesis protein"/>
    <property type="match status" value="1"/>
</dbReference>
<keyword evidence="9 15" id="KW-0418">Kinase</keyword>
<keyword evidence="18" id="KW-1185">Reference proteome</keyword>
<dbReference type="SMART" id="SM00904">
    <property type="entry name" value="Flavokinase"/>
    <property type="match status" value="1"/>
</dbReference>
<gene>
    <name evidence="17" type="ORF">PHILAsVB114_02445</name>
</gene>
<keyword evidence="7 15" id="KW-0548">Nucleotidyltransferase</keyword>
<reference evidence="17 18" key="1">
    <citation type="submission" date="2016-07" db="EMBL/GenBank/DDBJ databases">
        <title>High microdiversification within the ubiquitous acI lineage of Actinobacteria.</title>
        <authorList>
            <person name="Neuenschwander S.M."/>
            <person name="Salcher M."/>
            <person name="Ghai R."/>
            <person name="Pernthaler J."/>
        </authorList>
    </citation>
    <scope>NUCLEOTIDE SEQUENCE [LARGE SCALE GENOMIC DNA]</scope>
    <source>
        <strain evidence="17">MMS-VB-114</strain>
    </source>
</reference>
<evidence type="ECO:0000256" key="14">
    <source>
        <dbReference type="ARBA" id="ARBA00049494"/>
    </source>
</evidence>
<dbReference type="InterPro" id="IPR014729">
    <property type="entry name" value="Rossmann-like_a/b/a_fold"/>
</dbReference>
<dbReference type="Pfam" id="PF06574">
    <property type="entry name" value="FAD_syn"/>
    <property type="match status" value="1"/>
</dbReference>
<keyword evidence="10 15" id="KW-0274">FAD</keyword>
<comment type="catalytic activity">
    <reaction evidence="13 15">
        <text>riboflavin + ATP = FMN + ADP + H(+)</text>
        <dbReference type="Rhea" id="RHEA:14357"/>
        <dbReference type="ChEBI" id="CHEBI:15378"/>
        <dbReference type="ChEBI" id="CHEBI:30616"/>
        <dbReference type="ChEBI" id="CHEBI:57986"/>
        <dbReference type="ChEBI" id="CHEBI:58210"/>
        <dbReference type="ChEBI" id="CHEBI:456216"/>
        <dbReference type="EC" id="2.7.1.26"/>
    </reaction>
</comment>
<dbReference type="InterPro" id="IPR002606">
    <property type="entry name" value="Riboflavin_kinase_bac"/>
</dbReference>
<dbReference type="EC" id="2.7.7.2" evidence="15"/>
<dbReference type="EC" id="2.7.1.26" evidence="15"/>
<dbReference type="Proteomes" id="UP000217221">
    <property type="component" value="Chromosome"/>
</dbReference>
<dbReference type="GO" id="GO:0005524">
    <property type="term" value="F:ATP binding"/>
    <property type="evidence" value="ECO:0007669"/>
    <property type="project" value="UniProtKB-UniRule"/>
</dbReference>
<keyword evidence="8 15" id="KW-0547">Nucleotide-binding</keyword>
<dbReference type="CDD" id="cd02064">
    <property type="entry name" value="FAD_synthetase_N"/>
    <property type="match status" value="1"/>
</dbReference>
<evidence type="ECO:0000256" key="4">
    <source>
        <dbReference type="ARBA" id="ARBA00022630"/>
    </source>
</evidence>
<evidence type="ECO:0000256" key="3">
    <source>
        <dbReference type="ARBA" id="ARBA00005201"/>
    </source>
</evidence>
<evidence type="ECO:0000256" key="13">
    <source>
        <dbReference type="ARBA" id="ARBA00047880"/>
    </source>
</evidence>
<evidence type="ECO:0000256" key="8">
    <source>
        <dbReference type="ARBA" id="ARBA00022741"/>
    </source>
</evidence>
<comment type="catalytic activity">
    <reaction evidence="14 15">
        <text>FMN + ATP + H(+) = FAD + diphosphate</text>
        <dbReference type="Rhea" id="RHEA:17237"/>
        <dbReference type="ChEBI" id="CHEBI:15378"/>
        <dbReference type="ChEBI" id="CHEBI:30616"/>
        <dbReference type="ChEBI" id="CHEBI:33019"/>
        <dbReference type="ChEBI" id="CHEBI:57692"/>
        <dbReference type="ChEBI" id="CHEBI:58210"/>
        <dbReference type="EC" id="2.7.7.2"/>
    </reaction>
</comment>
<comment type="pathway">
    <text evidence="3 15">Cofactor biosynthesis; FMN biosynthesis; FMN from riboflavin (ATP route): step 1/1.</text>
</comment>
<evidence type="ECO:0000313" key="18">
    <source>
        <dbReference type="Proteomes" id="UP000217221"/>
    </source>
</evidence>
<dbReference type="UniPathway" id="UPA00277">
    <property type="reaction ID" value="UER00407"/>
</dbReference>
<feature type="domain" description="Riboflavin kinase" evidence="16">
    <location>
        <begin position="168"/>
        <end position="294"/>
    </location>
</feature>
<evidence type="ECO:0000256" key="6">
    <source>
        <dbReference type="ARBA" id="ARBA00022679"/>
    </source>
</evidence>
<keyword evidence="11 15" id="KW-0067">ATP-binding</keyword>
<evidence type="ECO:0000256" key="7">
    <source>
        <dbReference type="ARBA" id="ARBA00022695"/>
    </source>
</evidence>
<dbReference type="SUPFAM" id="SSF82114">
    <property type="entry name" value="Riboflavin kinase-like"/>
    <property type="match status" value="1"/>
</dbReference>
<evidence type="ECO:0000256" key="5">
    <source>
        <dbReference type="ARBA" id="ARBA00022643"/>
    </source>
</evidence>
<sequence length="295" mass="32422">MSKRVVAIGVFDGVHRGHQEILNRAKEIADGGSVIALTFDPHPATVFAPERAPKLLVTLSDRVVLLKIHNADQVAVIKFDTKFAQMSPQDFVENVLVNQLQASDIVVGENFTYGHKAEGNIDSLRASGKSKNFDVHVLSISTDENQNISSSRIRTLVKDGHVESARDLLTRPHRLDGIVIHGEARGREIGYPTANLGNIEGQCIPADGVYAGWLTVGINRWPAAISIGTNPTFDGDRARSVEAYALDQVGLDLYDQGATIEFGWRLRDTLKFDGLDPLLEQMAKDCQRARELTEE</sequence>
<dbReference type="NCBIfam" id="TIGR00083">
    <property type="entry name" value="ribF"/>
    <property type="match status" value="1"/>
</dbReference>
<accession>A0A249LEG8</accession>
<dbReference type="NCBIfam" id="TIGR00125">
    <property type="entry name" value="cyt_tran_rel"/>
    <property type="match status" value="1"/>
</dbReference>
<dbReference type="GO" id="GO:0009398">
    <property type="term" value="P:FMN biosynthetic process"/>
    <property type="evidence" value="ECO:0007669"/>
    <property type="project" value="UniProtKB-UniRule"/>
</dbReference>
<dbReference type="GO" id="GO:0003919">
    <property type="term" value="F:FMN adenylyltransferase activity"/>
    <property type="evidence" value="ECO:0007669"/>
    <property type="project" value="UniProtKB-UniRule"/>
</dbReference>
<comment type="pathway">
    <text evidence="2 15">Cofactor biosynthesis; FAD biosynthesis; FAD from FMN: step 1/1.</text>
</comment>
<evidence type="ECO:0000256" key="12">
    <source>
        <dbReference type="ARBA" id="ARBA00023268"/>
    </source>
</evidence>
<keyword evidence="4 15" id="KW-0285">Flavoprotein</keyword>
<dbReference type="OrthoDB" id="9803667at2"/>
<dbReference type="KEGG" id="plim:PHILAsVB114_02445"/>
<name>A0A249LEG8_9ACTN</name>
<evidence type="ECO:0000256" key="2">
    <source>
        <dbReference type="ARBA" id="ARBA00004726"/>
    </source>
</evidence>
<keyword evidence="12" id="KW-0511">Multifunctional enzyme</keyword>
<comment type="function">
    <text evidence="1">Catalyzes the phosphorylation of riboflavin to FMN followed by the adenylation of FMN to FAD.</text>
</comment>
<dbReference type="InterPro" id="IPR023468">
    <property type="entry name" value="Riboflavin_kinase"/>
</dbReference>
<dbReference type="InterPro" id="IPR015864">
    <property type="entry name" value="FAD_synthase"/>
</dbReference>
<dbReference type="AlphaFoldDB" id="A0A249LEG8"/>
<dbReference type="InterPro" id="IPR023465">
    <property type="entry name" value="Riboflavin_kinase_dom_sf"/>
</dbReference>
<dbReference type="GO" id="GO:0009231">
    <property type="term" value="P:riboflavin biosynthetic process"/>
    <property type="evidence" value="ECO:0007669"/>
    <property type="project" value="InterPro"/>
</dbReference>
<evidence type="ECO:0000256" key="10">
    <source>
        <dbReference type="ARBA" id="ARBA00022827"/>
    </source>
</evidence>
<dbReference type="RefSeq" id="WP_095697817.1">
    <property type="nucleotide sequence ID" value="NZ_CP016782.1"/>
</dbReference>
<dbReference type="NCBIfam" id="NF004160">
    <property type="entry name" value="PRK05627.1-3"/>
    <property type="match status" value="1"/>
</dbReference>
<evidence type="ECO:0000256" key="1">
    <source>
        <dbReference type="ARBA" id="ARBA00002121"/>
    </source>
</evidence>
<dbReference type="Gene3D" id="3.40.50.620">
    <property type="entry name" value="HUPs"/>
    <property type="match status" value="1"/>
</dbReference>
<keyword evidence="5 15" id="KW-0288">FMN</keyword>
<dbReference type="UniPathway" id="UPA00276">
    <property type="reaction ID" value="UER00406"/>
</dbReference>
<evidence type="ECO:0000256" key="15">
    <source>
        <dbReference type="PIRNR" id="PIRNR004491"/>
    </source>
</evidence>
<evidence type="ECO:0000256" key="11">
    <source>
        <dbReference type="ARBA" id="ARBA00022840"/>
    </source>
</evidence>
<dbReference type="GO" id="GO:0006747">
    <property type="term" value="P:FAD biosynthetic process"/>
    <property type="evidence" value="ECO:0007669"/>
    <property type="project" value="UniProtKB-UniRule"/>
</dbReference>
<dbReference type="Pfam" id="PF01687">
    <property type="entry name" value="Flavokinase"/>
    <property type="match status" value="1"/>
</dbReference>
<protein>
    <recommendedName>
        <fullName evidence="15">Riboflavin biosynthesis protein</fullName>
    </recommendedName>
    <domain>
        <recommendedName>
            <fullName evidence="15">Riboflavin kinase</fullName>
            <ecNumber evidence="15">2.7.1.26</ecNumber>
        </recommendedName>
        <alternativeName>
            <fullName evidence="15">Flavokinase</fullName>
        </alternativeName>
    </domain>
    <domain>
        <recommendedName>
            <fullName evidence="15">FMN adenylyltransferase</fullName>
            <ecNumber evidence="15">2.7.7.2</ecNumber>
        </recommendedName>
        <alternativeName>
            <fullName evidence="15">FAD pyrophosphorylase</fullName>
        </alternativeName>
        <alternativeName>
            <fullName evidence="15">FAD synthase</fullName>
        </alternativeName>
    </domain>
</protein>
<proteinExistence type="inferred from homology"/>
<keyword evidence="6 15" id="KW-0808">Transferase</keyword>
<evidence type="ECO:0000259" key="16">
    <source>
        <dbReference type="SMART" id="SM00904"/>
    </source>
</evidence>
<dbReference type="GO" id="GO:0008531">
    <property type="term" value="F:riboflavin kinase activity"/>
    <property type="evidence" value="ECO:0007669"/>
    <property type="project" value="UniProtKB-UniRule"/>
</dbReference>
<dbReference type="FunFam" id="2.40.30.30:FF:000003">
    <property type="entry name" value="Riboflavin biosynthesis protein"/>
    <property type="match status" value="1"/>
</dbReference>
<evidence type="ECO:0000256" key="9">
    <source>
        <dbReference type="ARBA" id="ARBA00022777"/>
    </source>
</evidence>
<dbReference type="InterPro" id="IPR004821">
    <property type="entry name" value="Cyt_trans-like"/>
</dbReference>
<comment type="similarity">
    <text evidence="15">Belongs to the ribF family.</text>
</comment>
<dbReference type="SUPFAM" id="SSF52374">
    <property type="entry name" value="Nucleotidylyl transferase"/>
    <property type="match status" value="1"/>
</dbReference>
<evidence type="ECO:0000313" key="17">
    <source>
        <dbReference type="EMBL" id="ASY27521.1"/>
    </source>
</evidence>
<dbReference type="PANTHER" id="PTHR22749:SF6">
    <property type="entry name" value="RIBOFLAVIN KINASE"/>
    <property type="match status" value="1"/>
</dbReference>
<dbReference type="EMBL" id="CP016782">
    <property type="protein sequence ID" value="ASY27521.1"/>
    <property type="molecule type" value="Genomic_DNA"/>
</dbReference>
<dbReference type="Gene3D" id="2.40.30.30">
    <property type="entry name" value="Riboflavin kinase-like"/>
    <property type="match status" value="1"/>
</dbReference>
<dbReference type="PIRSF" id="PIRSF004491">
    <property type="entry name" value="FAD_Synth"/>
    <property type="match status" value="1"/>
</dbReference>
<dbReference type="InterPro" id="IPR015865">
    <property type="entry name" value="Riboflavin_kinase_bac/euk"/>
</dbReference>
<organism evidence="17 18">
    <name type="scientific">Candidatus Planktophila limnetica</name>
    <dbReference type="NCBI Taxonomy" id="573600"/>
    <lineage>
        <taxon>Bacteria</taxon>
        <taxon>Bacillati</taxon>
        <taxon>Actinomycetota</taxon>
        <taxon>Actinomycetes</taxon>
        <taxon>Candidatus Nanopelagicales</taxon>
        <taxon>Candidatus Nanopelagicaceae</taxon>
        <taxon>Candidatus Planktophila</taxon>
    </lineage>
</organism>